<sequence length="122" mass="13233">MKPLKTAMLFPVLVLCVLGAEARASDQAGKYSVRGSISCAQFLNEQKINSGAHTSHLGYVAGYLSAYNLQTPGTYDILGGADFDGAILWIKNYCDRQPLETVGHALMDLTAELFPKRLQKAP</sequence>
<organism evidence="2 3">
    <name type="scientific">Polaromonas jejuensis</name>
    <dbReference type="NCBI Taxonomy" id="457502"/>
    <lineage>
        <taxon>Bacteria</taxon>
        <taxon>Pseudomonadati</taxon>
        <taxon>Pseudomonadota</taxon>
        <taxon>Betaproteobacteria</taxon>
        <taxon>Burkholderiales</taxon>
        <taxon>Comamonadaceae</taxon>
        <taxon>Polaromonas</taxon>
    </lineage>
</organism>
<evidence type="ECO:0008006" key="4">
    <source>
        <dbReference type="Google" id="ProtNLM"/>
    </source>
</evidence>
<name>A0ABW0QCL7_9BURK</name>
<proteinExistence type="predicted"/>
<reference evidence="3" key="1">
    <citation type="journal article" date="2019" name="Int. J. Syst. Evol. Microbiol.">
        <title>The Global Catalogue of Microorganisms (GCM) 10K type strain sequencing project: providing services to taxonomists for standard genome sequencing and annotation.</title>
        <authorList>
            <consortium name="The Broad Institute Genomics Platform"/>
            <consortium name="The Broad Institute Genome Sequencing Center for Infectious Disease"/>
            <person name="Wu L."/>
            <person name="Ma J."/>
        </authorList>
    </citation>
    <scope>NUCLEOTIDE SEQUENCE [LARGE SCALE GENOMIC DNA]</scope>
    <source>
        <strain evidence="3">CGMCC 4.7277</strain>
    </source>
</reference>
<feature type="chain" id="PRO_5045535428" description="Rap1a immunity protein domain-containing protein" evidence="1">
    <location>
        <begin position="25"/>
        <end position="122"/>
    </location>
</feature>
<dbReference type="EMBL" id="JBHSMX010000024">
    <property type="protein sequence ID" value="MFC5522323.1"/>
    <property type="molecule type" value="Genomic_DNA"/>
</dbReference>
<keyword evidence="1" id="KW-0732">Signal</keyword>
<evidence type="ECO:0000313" key="2">
    <source>
        <dbReference type="EMBL" id="MFC5522323.1"/>
    </source>
</evidence>
<comment type="caution">
    <text evidence="2">The sequence shown here is derived from an EMBL/GenBank/DDBJ whole genome shotgun (WGS) entry which is preliminary data.</text>
</comment>
<dbReference type="RefSeq" id="WP_157090255.1">
    <property type="nucleotide sequence ID" value="NZ_JBHSMX010000024.1"/>
</dbReference>
<gene>
    <name evidence="2" type="ORF">ACFPP7_15595</name>
</gene>
<keyword evidence="3" id="KW-1185">Reference proteome</keyword>
<feature type="signal peptide" evidence="1">
    <location>
        <begin position="1"/>
        <end position="24"/>
    </location>
</feature>
<evidence type="ECO:0000313" key="3">
    <source>
        <dbReference type="Proteomes" id="UP001596084"/>
    </source>
</evidence>
<protein>
    <recommendedName>
        <fullName evidence="4">Rap1a immunity protein domain-containing protein</fullName>
    </recommendedName>
</protein>
<accession>A0ABW0QCL7</accession>
<evidence type="ECO:0000256" key="1">
    <source>
        <dbReference type="SAM" id="SignalP"/>
    </source>
</evidence>
<dbReference type="Proteomes" id="UP001596084">
    <property type="component" value="Unassembled WGS sequence"/>
</dbReference>